<keyword evidence="3" id="KW-1185">Reference proteome</keyword>
<dbReference type="InterPro" id="IPR022742">
    <property type="entry name" value="Hydrolase_4"/>
</dbReference>
<dbReference type="Gene3D" id="3.40.50.1820">
    <property type="entry name" value="alpha/beta hydrolase"/>
    <property type="match status" value="1"/>
</dbReference>
<dbReference type="InterPro" id="IPR051044">
    <property type="entry name" value="MAG_DAG_Lipase"/>
</dbReference>
<keyword evidence="1" id="KW-0472">Membrane</keyword>
<dbReference type="GeneID" id="104705433"/>
<reference evidence="3" key="2">
    <citation type="journal article" date="2014" name="Nat. Commun.">
        <title>The emerging biofuel crop Camelina sativa retains a highly undifferentiated hexaploid genome structure.</title>
        <authorList>
            <person name="Kagale S."/>
            <person name="Koh C."/>
            <person name="Nixon J."/>
            <person name="Bollina V."/>
            <person name="Clarke W.E."/>
            <person name="Tuteja R."/>
            <person name="Spillane C."/>
            <person name="Robinson S.J."/>
            <person name="Links M.G."/>
            <person name="Clarke C."/>
            <person name="Higgins E.E."/>
            <person name="Huebert T."/>
            <person name="Sharpe A.G."/>
            <person name="Parkin I.A."/>
        </authorList>
    </citation>
    <scope>NUCLEOTIDE SEQUENCE [LARGE SCALE GENOMIC DNA]</scope>
    <source>
        <strain evidence="3">r\DH55</strain>
    </source>
</reference>
<organism evidence="3 4">
    <name type="scientific">Camelina sativa</name>
    <name type="common">False flax</name>
    <name type="synonym">Myagrum sativum</name>
    <dbReference type="NCBI Taxonomy" id="90675"/>
    <lineage>
        <taxon>Eukaryota</taxon>
        <taxon>Viridiplantae</taxon>
        <taxon>Streptophyta</taxon>
        <taxon>Embryophyta</taxon>
        <taxon>Tracheophyta</taxon>
        <taxon>Spermatophyta</taxon>
        <taxon>Magnoliopsida</taxon>
        <taxon>eudicotyledons</taxon>
        <taxon>Gunneridae</taxon>
        <taxon>Pentapetalae</taxon>
        <taxon>rosids</taxon>
        <taxon>malvids</taxon>
        <taxon>Brassicales</taxon>
        <taxon>Brassicaceae</taxon>
        <taxon>Camelineae</taxon>
        <taxon>Camelina</taxon>
    </lineage>
</organism>
<dbReference type="PANTHER" id="PTHR11614">
    <property type="entry name" value="PHOSPHOLIPASE-RELATED"/>
    <property type="match status" value="1"/>
</dbReference>
<feature type="transmembrane region" description="Helical" evidence="1">
    <location>
        <begin position="20"/>
        <end position="44"/>
    </location>
</feature>
<evidence type="ECO:0000313" key="3">
    <source>
        <dbReference type="Proteomes" id="UP000694864"/>
    </source>
</evidence>
<dbReference type="RefSeq" id="XP_010419744.1">
    <property type="nucleotide sequence ID" value="XM_010421442.1"/>
</dbReference>
<reference evidence="3" key="1">
    <citation type="journal article" date="1997" name="Nucleic Acids Res.">
        <title>tRNAscan-SE: a program for improved detection of transfer RNA genes in genomic sequence.</title>
        <authorList>
            <person name="Lowe T.M."/>
            <person name="Eddy S.R."/>
        </authorList>
    </citation>
    <scope>NUCLEOTIDE SEQUENCE [LARGE SCALE GENOMIC DNA]</scope>
    <source>
        <strain evidence="3">r\DH55</strain>
    </source>
</reference>
<evidence type="ECO:0000313" key="4">
    <source>
        <dbReference type="RefSeq" id="XP_010419742.1"/>
    </source>
</evidence>
<accession>A0ABM0T211</accession>
<keyword evidence="1" id="KW-1133">Transmembrane helix</keyword>
<gene>
    <name evidence="4 5" type="primary">LOC104705433</name>
</gene>
<feature type="domain" description="Serine aminopeptidase S33" evidence="2">
    <location>
        <begin position="135"/>
        <end position="373"/>
    </location>
</feature>
<reference evidence="4 5" key="3">
    <citation type="submission" date="2025-05" db="UniProtKB">
        <authorList>
            <consortium name="RefSeq"/>
        </authorList>
    </citation>
    <scope>IDENTIFICATION</scope>
    <source>
        <tissue evidence="4 5">Leaf</tissue>
    </source>
</reference>
<proteinExistence type="predicted"/>
<sequence>MASTSGEMEQLTSGASNRIIFILRTLRKCLVFVLSLVLSLLLVLRLRPRRRVSPLSTPEEEEEEGEEADPAPSRRWRRKMAWKLEEEDTARRRSLAEGVEMVGDGEISCRWNSSLFYGRRGNALFSRSWLPLSGELRGILIIIHGLNEHSGRYSQFAKQLNSSHLGVYAMDWIGHGGSDGLHGYVPSLDYVVADTEAFLEKIRSENPGVPCFLFGHSTGGAVVLKAASSPSIEDMLAGIVLTSPALRVKPAHPIVGAIAPIFSLVAPRFQFKGANKRGIPVSRDPEALLAKYSDPLVYTGPIRVRTGHEILRITAYLTRNFKSITVPFFVLHGTEDKVTDPLASQDLYNQAPSVFKDIKLYDGFLHDLLFEPEREDVGRDIIDWMMKRLDVVNGSAPGLW</sequence>
<dbReference type="Pfam" id="PF12146">
    <property type="entry name" value="Hydrolase_4"/>
    <property type="match status" value="1"/>
</dbReference>
<name>A0ABM0T211_CAMSA</name>
<dbReference type="SUPFAM" id="SSF53474">
    <property type="entry name" value="alpha/beta-Hydrolases"/>
    <property type="match status" value="1"/>
</dbReference>
<dbReference type="InterPro" id="IPR029058">
    <property type="entry name" value="AB_hydrolase_fold"/>
</dbReference>
<evidence type="ECO:0000313" key="5">
    <source>
        <dbReference type="RefSeq" id="XP_010419744.1"/>
    </source>
</evidence>
<protein>
    <submittedName>
        <fullName evidence="4">Caffeoylshikimate esterase isoform X1</fullName>
    </submittedName>
    <submittedName>
        <fullName evidence="5">Caffeoylshikimate esterase isoform X2</fullName>
    </submittedName>
</protein>
<dbReference type="RefSeq" id="XP_010419742.1">
    <property type="nucleotide sequence ID" value="XM_010421440.1"/>
</dbReference>
<dbReference type="Proteomes" id="UP000694864">
    <property type="component" value="Chromosome 8"/>
</dbReference>
<evidence type="ECO:0000256" key="1">
    <source>
        <dbReference type="SAM" id="Phobius"/>
    </source>
</evidence>
<evidence type="ECO:0000259" key="2">
    <source>
        <dbReference type="Pfam" id="PF12146"/>
    </source>
</evidence>
<keyword evidence="1" id="KW-0812">Transmembrane</keyword>